<sequence>MANIQEVAKEAGVSVATVSRVMNGGAVTPKTKGKVEEVIRRLKYEPSMLGRNLRNSESRLLLVLIPTISNPYYSDIINGIENAVIPQGYNILLCETDSNPERENIYFDMVRKKMADGIISMDPTVNMEELKILAEDHPIIQCSEYSVESGIPFVTIDNEEAAYRAVSHLVNIGSTDIAMINSDVTFLYARQRQLGYQRALEENGIPFDEEDVYYTNGPSFEHGQQAMRKMLTGHKEYSAVFAVSDLLAIGALKEAHQLGLRVPEDIAIAGFDKIAFSNMTNPALTTIAQPMYDMGTTSAQMLIDKINGRPVESTMMSHELIIRESTIG</sequence>
<dbReference type="GO" id="GO:0000976">
    <property type="term" value="F:transcription cis-regulatory region binding"/>
    <property type="evidence" value="ECO:0007669"/>
    <property type="project" value="TreeGrafter"/>
</dbReference>
<evidence type="ECO:0000313" key="5">
    <source>
        <dbReference type="EMBL" id="SFL88928.1"/>
    </source>
</evidence>
<dbReference type="InterPro" id="IPR000843">
    <property type="entry name" value="HTH_LacI"/>
</dbReference>
<keyword evidence="3" id="KW-0804">Transcription</keyword>
<dbReference type="STRING" id="266892.SAMN04488054_107102"/>
<dbReference type="PRINTS" id="PR00036">
    <property type="entry name" value="HTHLACI"/>
</dbReference>
<dbReference type="OrthoDB" id="9784962at2"/>
<evidence type="ECO:0000313" key="6">
    <source>
        <dbReference type="Proteomes" id="UP000199668"/>
    </source>
</evidence>
<dbReference type="SUPFAM" id="SSF47413">
    <property type="entry name" value="lambda repressor-like DNA-binding domains"/>
    <property type="match status" value="1"/>
</dbReference>
<dbReference type="Proteomes" id="UP000199668">
    <property type="component" value="Unassembled WGS sequence"/>
</dbReference>
<proteinExistence type="predicted"/>
<dbReference type="AlphaFoldDB" id="A0A1I4LCY1"/>
<dbReference type="CDD" id="cd01392">
    <property type="entry name" value="HTH_LacI"/>
    <property type="match status" value="1"/>
</dbReference>
<dbReference type="SUPFAM" id="SSF53822">
    <property type="entry name" value="Periplasmic binding protein-like I"/>
    <property type="match status" value="1"/>
</dbReference>
<name>A0A1I4LCY1_9BACI</name>
<evidence type="ECO:0000259" key="4">
    <source>
        <dbReference type="PROSITE" id="PS50932"/>
    </source>
</evidence>
<evidence type="ECO:0000256" key="3">
    <source>
        <dbReference type="ARBA" id="ARBA00023163"/>
    </source>
</evidence>
<dbReference type="GO" id="GO:0003700">
    <property type="term" value="F:DNA-binding transcription factor activity"/>
    <property type="evidence" value="ECO:0007669"/>
    <property type="project" value="TreeGrafter"/>
</dbReference>
<evidence type="ECO:0000256" key="1">
    <source>
        <dbReference type="ARBA" id="ARBA00023015"/>
    </source>
</evidence>
<reference evidence="5 6" key="1">
    <citation type="submission" date="2016-10" db="EMBL/GenBank/DDBJ databases">
        <authorList>
            <person name="de Groot N.N."/>
        </authorList>
    </citation>
    <scope>NUCLEOTIDE SEQUENCE [LARGE SCALE GENOMIC DNA]</scope>
    <source>
        <strain evidence="5 6">CGMCC 1.6134</strain>
    </source>
</reference>
<dbReference type="Gene3D" id="3.40.50.2300">
    <property type="match status" value="2"/>
</dbReference>
<keyword evidence="1" id="KW-0805">Transcription regulation</keyword>
<dbReference type="CDD" id="cd06284">
    <property type="entry name" value="PBP1_LacI-like"/>
    <property type="match status" value="1"/>
</dbReference>
<organism evidence="5 6">
    <name type="scientific">Salibacterium qingdaonense</name>
    <dbReference type="NCBI Taxonomy" id="266892"/>
    <lineage>
        <taxon>Bacteria</taxon>
        <taxon>Bacillati</taxon>
        <taxon>Bacillota</taxon>
        <taxon>Bacilli</taxon>
        <taxon>Bacillales</taxon>
        <taxon>Bacillaceae</taxon>
    </lineage>
</organism>
<dbReference type="InterPro" id="IPR028082">
    <property type="entry name" value="Peripla_BP_I"/>
</dbReference>
<keyword evidence="6" id="KW-1185">Reference proteome</keyword>
<dbReference type="PROSITE" id="PS00356">
    <property type="entry name" value="HTH_LACI_1"/>
    <property type="match status" value="1"/>
</dbReference>
<dbReference type="SMART" id="SM00354">
    <property type="entry name" value="HTH_LACI"/>
    <property type="match status" value="1"/>
</dbReference>
<dbReference type="PANTHER" id="PTHR30146:SF109">
    <property type="entry name" value="HTH-TYPE TRANSCRIPTIONAL REGULATOR GALS"/>
    <property type="match status" value="1"/>
</dbReference>
<dbReference type="PROSITE" id="PS50932">
    <property type="entry name" value="HTH_LACI_2"/>
    <property type="match status" value="1"/>
</dbReference>
<keyword evidence="2" id="KW-0238">DNA-binding</keyword>
<dbReference type="Gene3D" id="1.10.260.40">
    <property type="entry name" value="lambda repressor-like DNA-binding domains"/>
    <property type="match status" value="1"/>
</dbReference>
<dbReference type="EMBL" id="FOTY01000007">
    <property type="protein sequence ID" value="SFL88928.1"/>
    <property type="molecule type" value="Genomic_DNA"/>
</dbReference>
<protein>
    <submittedName>
        <fullName evidence="5">Transcriptional regulator, LacI family</fullName>
    </submittedName>
</protein>
<dbReference type="Pfam" id="PF00532">
    <property type="entry name" value="Peripla_BP_1"/>
    <property type="match status" value="1"/>
</dbReference>
<evidence type="ECO:0000256" key="2">
    <source>
        <dbReference type="ARBA" id="ARBA00023125"/>
    </source>
</evidence>
<feature type="domain" description="HTH lacI-type" evidence="4">
    <location>
        <begin position="2"/>
        <end position="55"/>
    </location>
</feature>
<dbReference type="InterPro" id="IPR001761">
    <property type="entry name" value="Peripla_BP/Lac1_sug-bd_dom"/>
</dbReference>
<gene>
    <name evidence="5" type="ORF">SAMN04488054_107102</name>
</gene>
<accession>A0A1I4LCY1</accession>
<dbReference type="PANTHER" id="PTHR30146">
    <property type="entry name" value="LACI-RELATED TRANSCRIPTIONAL REPRESSOR"/>
    <property type="match status" value="1"/>
</dbReference>
<dbReference type="InterPro" id="IPR010982">
    <property type="entry name" value="Lambda_DNA-bd_dom_sf"/>
</dbReference>
<dbReference type="Pfam" id="PF00356">
    <property type="entry name" value="LacI"/>
    <property type="match status" value="1"/>
</dbReference>
<dbReference type="RefSeq" id="WP_090926515.1">
    <property type="nucleotide sequence ID" value="NZ_FOTY01000007.1"/>
</dbReference>